<evidence type="ECO:0000256" key="1">
    <source>
        <dbReference type="SAM" id="Phobius"/>
    </source>
</evidence>
<feature type="transmembrane region" description="Helical" evidence="1">
    <location>
        <begin position="5"/>
        <end position="27"/>
    </location>
</feature>
<dbReference type="Pfam" id="PF13347">
    <property type="entry name" value="MFS_2"/>
    <property type="match status" value="1"/>
</dbReference>
<proteinExistence type="predicted"/>
<keyword evidence="1" id="KW-0812">Transmembrane</keyword>
<keyword evidence="1" id="KW-1133">Transmembrane helix</keyword>
<sequence length="465" mass="52543">MRKPLLSIGLSQFGLSVLQTLFMFYYVKVYINQFHVNTAWFNIAQTLFMFWNTINDPIFGYLQEIRGSWLKNRLLVIKLLSPLLVGSFVFMWIPWDTSGSDWEGIHLILSLFLYDAFFSAIGVAWGALFADTTRNQPAVRVKALKYSQIAILLSVFSIAVTEKLSLSLQNFKVFQAICLGAAILSLICLWFAGQLGDKSIDKRSEEQDLHEFLLENEPDPKESPTFSENIENSVKLTKEIVSQRQFLAIVFTNFFHTARSIAHMNFASIITEIVIPQEILPSGSVKLSLFFMVLTLGPQLVLIFNEKLIARVGAINVISISYIVSFFSGFLIILAGNPYMIMAFMLVDCITVHTIAPLFNIIISDFVDDDARKNNRPSGIPSIVFSLNALFVKPAQSVAPVVIVYLLNQSGYQEYLKTKMESADLKSTILLILFMTPSVIGGIQYIIMRSMYNFRRPIVRSTHVV</sequence>
<organism evidence="3">
    <name type="scientific">Caenorhabditis remanei</name>
    <name type="common">Caenorhabditis vulgaris</name>
    <dbReference type="NCBI Taxonomy" id="31234"/>
    <lineage>
        <taxon>Eukaryota</taxon>
        <taxon>Metazoa</taxon>
        <taxon>Ecdysozoa</taxon>
        <taxon>Nematoda</taxon>
        <taxon>Chromadorea</taxon>
        <taxon>Rhabditida</taxon>
        <taxon>Rhabditina</taxon>
        <taxon>Rhabditomorpha</taxon>
        <taxon>Rhabditoidea</taxon>
        <taxon>Rhabditidae</taxon>
        <taxon>Peloderinae</taxon>
        <taxon>Caenorhabditis</taxon>
    </lineage>
</organism>
<keyword evidence="3" id="KW-1185">Reference proteome</keyword>
<feature type="transmembrane region" description="Helical" evidence="1">
    <location>
        <begin position="427"/>
        <end position="447"/>
    </location>
</feature>
<dbReference type="InParanoid" id="E3NPF2"/>
<dbReference type="PANTHER" id="PTHR28658">
    <property type="entry name" value="TRANSMEMBRANE PROTEIN 180"/>
    <property type="match status" value="1"/>
</dbReference>
<dbReference type="Proteomes" id="UP000008281">
    <property type="component" value="Unassembled WGS sequence"/>
</dbReference>
<keyword evidence="1" id="KW-0472">Membrane</keyword>
<evidence type="ECO:0000313" key="3">
    <source>
        <dbReference type="Proteomes" id="UP000008281"/>
    </source>
</evidence>
<dbReference type="Gene3D" id="1.20.1250.20">
    <property type="entry name" value="MFS general substrate transporter like domains"/>
    <property type="match status" value="1"/>
</dbReference>
<dbReference type="InterPro" id="IPR036259">
    <property type="entry name" value="MFS_trans_sf"/>
</dbReference>
<feature type="transmembrane region" description="Helical" evidence="1">
    <location>
        <begin position="74"/>
        <end position="95"/>
    </location>
</feature>
<dbReference type="OMA" id="AYCALEC"/>
<feature type="transmembrane region" description="Helical" evidence="1">
    <location>
        <begin position="107"/>
        <end position="131"/>
    </location>
</feature>
<feature type="transmembrane region" description="Helical" evidence="1">
    <location>
        <begin position="341"/>
        <end position="363"/>
    </location>
</feature>
<dbReference type="FunCoup" id="E3NPF2">
    <property type="interactions" value="667"/>
</dbReference>
<dbReference type="STRING" id="31234.E3NPF2"/>
<gene>
    <name evidence="2" type="ORF">CRE_21651</name>
</gene>
<accession>E3NPF2</accession>
<dbReference type="SUPFAM" id="SSF103473">
    <property type="entry name" value="MFS general substrate transporter"/>
    <property type="match status" value="1"/>
</dbReference>
<dbReference type="HOGENOM" id="CLU_034985_1_0_1"/>
<feature type="transmembrane region" description="Helical" evidence="1">
    <location>
        <begin position="383"/>
        <end position="407"/>
    </location>
</feature>
<protein>
    <submittedName>
        <fullName evidence="2">Uncharacterized protein</fullName>
    </submittedName>
</protein>
<dbReference type="OrthoDB" id="189226at2759"/>
<name>E3NPF2_CAERE</name>
<evidence type="ECO:0000313" key="2">
    <source>
        <dbReference type="EMBL" id="EFP13160.1"/>
    </source>
</evidence>
<feature type="transmembrane region" description="Helical" evidence="1">
    <location>
        <begin position="312"/>
        <end position="335"/>
    </location>
</feature>
<dbReference type="InterPro" id="IPR040035">
    <property type="entry name" value="TMEM180"/>
</dbReference>
<feature type="transmembrane region" description="Helical" evidence="1">
    <location>
        <begin position="143"/>
        <end position="161"/>
    </location>
</feature>
<dbReference type="PANTHER" id="PTHR28658:SF1">
    <property type="entry name" value="MAJOR FACILITATOR SUPERFAMILY DOMAIN CONTAINING 13B"/>
    <property type="match status" value="1"/>
</dbReference>
<feature type="transmembrane region" description="Helical" evidence="1">
    <location>
        <begin position="173"/>
        <end position="193"/>
    </location>
</feature>
<dbReference type="eggNOG" id="ENOG502QQN2">
    <property type="taxonomic scope" value="Eukaryota"/>
</dbReference>
<dbReference type="AlphaFoldDB" id="E3NPF2"/>
<reference evidence="2" key="1">
    <citation type="submission" date="2007-07" db="EMBL/GenBank/DDBJ databases">
        <title>PCAP assembly of the Caenorhabditis remanei genome.</title>
        <authorList>
            <consortium name="The Caenorhabditis remanei Sequencing Consortium"/>
            <person name="Wilson R.K."/>
        </authorList>
    </citation>
    <scope>NUCLEOTIDE SEQUENCE [LARGE SCALE GENOMIC DNA]</scope>
    <source>
        <strain evidence="2">PB4641</strain>
    </source>
</reference>
<dbReference type="EMBL" id="DS269359">
    <property type="protein sequence ID" value="EFP13160.1"/>
    <property type="molecule type" value="Genomic_DNA"/>
</dbReference>
<feature type="transmembrane region" description="Helical" evidence="1">
    <location>
        <begin position="39"/>
        <end position="62"/>
    </location>
</feature>